<proteinExistence type="predicted"/>
<keyword evidence="2" id="KW-1185">Reference proteome</keyword>
<dbReference type="RefSeq" id="XP_062740523.1">
    <property type="nucleotide sequence ID" value="XM_062891960.1"/>
</dbReference>
<dbReference type="Proteomes" id="UP001323405">
    <property type="component" value="Unassembled WGS sequence"/>
</dbReference>
<sequence length="78" mass="8785">MTDNVTRIPSSLWRGTSTAGLDFLAVEAQQLQLHSTAHWLCKCSYLLSCSQVIKPSTRRARAPEVRYPLWNPGLLLDD</sequence>
<gene>
    <name evidence="1" type="ORF">QC762_602735</name>
</gene>
<evidence type="ECO:0000313" key="2">
    <source>
        <dbReference type="Proteomes" id="UP001323405"/>
    </source>
</evidence>
<dbReference type="EMBL" id="JAFFHA010000008">
    <property type="protein sequence ID" value="KAK4651548.1"/>
    <property type="molecule type" value="Genomic_DNA"/>
</dbReference>
<accession>A0ABR0G721</accession>
<evidence type="ECO:0000313" key="1">
    <source>
        <dbReference type="EMBL" id="KAK4651548.1"/>
    </source>
</evidence>
<comment type="caution">
    <text evidence="1">The sequence shown here is derived from an EMBL/GenBank/DDBJ whole genome shotgun (WGS) entry which is preliminary data.</text>
</comment>
<protein>
    <submittedName>
        <fullName evidence="1">Uncharacterized protein</fullName>
    </submittedName>
</protein>
<reference evidence="1 2" key="1">
    <citation type="journal article" date="2023" name="bioRxiv">
        <title>High-quality genome assemblies of four members of thePodospora anserinaspecies complex.</title>
        <authorList>
            <person name="Ament-Velasquez S.L."/>
            <person name="Vogan A.A."/>
            <person name="Wallerman O."/>
            <person name="Hartmann F."/>
            <person name="Gautier V."/>
            <person name="Silar P."/>
            <person name="Giraud T."/>
            <person name="Johannesson H."/>
        </authorList>
    </citation>
    <scope>NUCLEOTIDE SEQUENCE [LARGE SCALE GENOMIC DNA]</scope>
    <source>
        <strain evidence="1 2">CBS 415.72m</strain>
    </source>
</reference>
<organism evidence="1 2">
    <name type="scientific">Podospora pseudocomata</name>
    <dbReference type="NCBI Taxonomy" id="2093779"/>
    <lineage>
        <taxon>Eukaryota</taxon>
        <taxon>Fungi</taxon>
        <taxon>Dikarya</taxon>
        <taxon>Ascomycota</taxon>
        <taxon>Pezizomycotina</taxon>
        <taxon>Sordariomycetes</taxon>
        <taxon>Sordariomycetidae</taxon>
        <taxon>Sordariales</taxon>
        <taxon>Podosporaceae</taxon>
        <taxon>Podospora</taxon>
    </lineage>
</organism>
<dbReference type="GeneID" id="87911867"/>
<name>A0ABR0G721_9PEZI</name>